<dbReference type="CDD" id="cd00090">
    <property type="entry name" value="HTH_ARSR"/>
    <property type="match status" value="1"/>
</dbReference>
<dbReference type="PANTHER" id="PTHR30154:SF34">
    <property type="entry name" value="TRANSCRIPTIONAL REGULATOR AZLB"/>
    <property type="match status" value="1"/>
</dbReference>
<dbReference type="InterPro" id="IPR011008">
    <property type="entry name" value="Dimeric_a/b-barrel"/>
</dbReference>
<gene>
    <name evidence="5" type="ORF">C0039_10140</name>
</gene>
<evidence type="ECO:0000313" key="6">
    <source>
        <dbReference type="Proteomes" id="UP000235005"/>
    </source>
</evidence>
<comment type="caution">
    <text evidence="5">The sequence shown here is derived from an EMBL/GenBank/DDBJ whole genome shotgun (WGS) entry which is preliminary data.</text>
</comment>
<dbReference type="Pfam" id="PF01037">
    <property type="entry name" value="AsnC_trans_reg"/>
    <property type="match status" value="1"/>
</dbReference>
<dbReference type="GO" id="GO:0006355">
    <property type="term" value="P:regulation of DNA-templated transcription"/>
    <property type="evidence" value="ECO:0007669"/>
    <property type="project" value="UniProtKB-ARBA"/>
</dbReference>
<keyword evidence="3" id="KW-0804">Transcription</keyword>
<dbReference type="PROSITE" id="PS50956">
    <property type="entry name" value="HTH_ASNC_2"/>
    <property type="match status" value="1"/>
</dbReference>
<keyword evidence="2" id="KW-0238">DNA-binding</keyword>
<evidence type="ECO:0000256" key="1">
    <source>
        <dbReference type="ARBA" id="ARBA00023015"/>
    </source>
</evidence>
<name>A0A2N5X3A0_9GAMM</name>
<dbReference type="AlphaFoldDB" id="A0A2N5X3A0"/>
<dbReference type="GO" id="GO:0043565">
    <property type="term" value="F:sequence-specific DNA binding"/>
    <property type="evidence" value="ECO:0007669"/>
    <property type="project" value="InterPro"/>
</dbReference>
<evidence type="ECO:0000256" key="3">
    <source>
        <dbReference type="ARBA" id="ARBA00023163"/>
    </source>
</evidence>
<protein>
    <submittedName>
        <fullName evidence="5">Lrp/AsnC family transcriptional regulator</fullName>
    </submittedName>
</protein>
<dbReference type="Gene3D" id="3.30.70.920">
    <property type="match status" value="1"/>
</dbReference>
<dbReference type="InterPro" id="IPR036388">
    <property type="entry name" value="WH-like_DNA-bd_sf"/>
</dbReference>
<keyword evidence="1" id="KW-0805">Transcription regulation</keyword>
<dbReference type="EMBL" id="PKUS01000010">
    <property type="protein sequence ID" value="PLW68971.1"/>
    <property type="molecule type" value="Genomic_DNA"/>
</dbReference>
<evidence type="ECO:0000256" key="2">
    <source>
        <dbReference type="ARBA" id="ARBA00023125"/>
    </source>
</evidence>
<evidence type="ECO:0000313" key="5">
    <source>
        <dbReference type="EMBL" id="PLW68971.1"/>
    </source>
</evidence>
<dbReference type="SUPFAM" id="SSF46785">
    <property type="entry name" value="Winged helix' DNA-binding domain"/>
    <property type="match status" value="1"/>
</dbReference>
<accession>A0A2N5X3A0</accession>
<dbReference type="SMART" id="SM00344">
    <property type="entry name" value="HTH_ASNC"/>
    <property type="match status" value="1"/>
</dbReference>
<dbReference type="RefSeq" id="WP_076001223.1">
    <property type="nucleotide sequence ID" value="NZ_PKUS01000010.1"/>
</dbReference>
<dbReference type="InterPro" id="IPR019885">
    <property type="entry name" value="Tscrpt_reg_HTH_AsnC-type_CS"/>
</dbReference>
<dbReference type="InterPro" id="IPR011991">
    <property type="entry name" value="ArsR-like_HTH"/>
</dbReference>
<dbReference type="InterPro" id="IPR019888">
    <property type="entry name" value="Tscrpt_reg_AsnC-like"/>
</dbReference>
<dbReference type="PROSITE" id="PS00519">
    <property type="entry name" value="HTH_ASNC_1"/>
    <property type="match status" value="1"/>
</dbReference>
<dbReference type="InterPro" id="IPR019887">
    <property type="entry name" value="Tscrpt_reg_AsnC/Lrp_C"/>
</dbReference>
<dbReference type="PRINTS" id="PR00033">
    <property type="entry name" value="HTHASNC"/>
</dbReference>
<dbReference type="GO" id="GO:0043200">
    <property type="term" value="P:response to amino acid"/>
    <property type="evidence" value="ECO:0007669"/>
    <property type="project" value="TreeGrafter"/>
</dbReference>
<dbReference type="Pfam" id="PF13412">
    <property type="entry name" value="HTH_24"/>
    <property type="match status" value="1"/>
</dbReference>
<organism evidence="5 6">
    <name type="scientific">Pseudohalioglobus lutimaris</name>
    <dbReference type="NCBI Taxonomy" id="1737061"/>
    <lineage>
        <taxon>Bacteria</taxon>
        <taxon>Pseudomonadati</taxon>
        <taxon>Pseudomonadota</taxon>
        <taxon>Gammaproteobacteria</taxon>
        <taxon>Cellvibrionales</taxon>
        <taxon>Halieaceae</taxon>
        <taxon>Pseudohalioglobus</taxon>
    </lineage>
</organism>
<proteinExistence type="predicted"/>
<reference evidence="5 6" key="1">
    <citation type="submission" date="2018-01" db="EMBL/GenBank/DDBJ databases">
        <title>The draft genome sequence of Halioglobus lutimaris HF004.</title>
        <authorList>
            <person name="Du Z.-J."/>
            <person name="Shi M.-J."/>
        </authorList>
    </citation>
    <scope>NUCLEOTIDE SEQUENCE [LARGE SCALE GENOMIC DNA]</scope>
    <source>
        <strain evidence="5 6">HF004</strain>
    </source>
</reference>
<dbReference type="GO" id="GO:0005829">
    <property type="term" value="C:cytosol"/>
    <property type="evidence" value="ECO:0007669"/>
    <property type="project" value="TreeGrafter"/>
</dbReference>
<feature type="domain" description="HTH asnC-type" evidence="4">
    <location>
        <begin position="3"/>
        <end position="64"/>
    </location>
</feature>
<evidence type="ECO:0000259" key="4">
    <source>
        <dbReference type="PROSITE" id="PS50956"/>
    </source>
</evidence>
<dbReference type="SUPFAM" id="SSF54909">
    <property type="entry name" value="Dimeric alpha+beta barrel"/>
    <property type="match status" value="1"/>
</dbReference>
<dbReference type="Gene3D" id="1.10.10.10">
    <property type="entry name" value="Winged helix-like DNA-binding domain superfamily/Winged helix DNA-binding domain"/>
    <property type="match status" value="1"/>
</dbReference>
<dbReference type="Proteomes" id="UP000235005">
    <property type="component" value="Unassembled WGS sequence"/>
</dbReference>
<sequence length="159" mass="17711">MKFDRAECDILRRLQADGRISNVELAEKVGLSESPCFRRVRGLEQAGVIDGYAARLNRRALGLQVTAFVLVTLDKQDERKQRQFLSEVEGEEHIVECHAMSGSHDFLLKVVARNMDHFSELSMQRILKFPGVRNIESNFSLLAVKEGGALPIGSGSPVS</sequence>
<keyword evidence="6" id="KW-1185">Reference proteome</keyword>
<dbReference type="InterPro" id="IPR000485">
    <property type="entry name" value="AsnC-type_HTH_dom"/>
</dbReference>
<dbReference type="InterPro" id="IPR036390">
    <property type="entry name" value="WH_DNA-bd_sf"/>
</dbReference>
<dbReference type="PANTHER" id="PTHR30154">
    <property type="entry name" value="LEUCINE-RESPONSIVE REGULATORY PROTEIN"/>
    <property type="match status" value="1"/>
</dbReference>
<dbReference type="OrthoDB" id="166264at2"/>